<dbReference type="STRING" id="569365.A0A0D2D5W6"/>
<evidence type="ECO:0000256" key="1">
    <source>
        <dbReference type="ARBA" id="ARBA00006484"/>
    </source>
</evidence>
<gene>
    <name evidence="3" type="ORF">PV07_02747</name>
</gene>
<reference evidence="3 4" key="1">
    <citation type="submission" date="2015-01" db="EMBL/GenBank/DDBJ databases">
        <title>The Genome Sequence of Cladophialophora immunda CBS83496.</title>
        <authorList>
            <consortium name="The Broad Institute Genomics Platform"/>
            <person name="Cuomo C."/>
            <person name="de Hoog S."/>
            <person name="Gorbushina A."/>
            <person name="Stielow B."/>
            <person name="Teixiera M."/>
            <person name="Abouelleil A."/>
            <person name="Chapman S.B."/>
            <person name="Priest M."/>
            <person name="Young S.K."/>
            <person name="Wortman J."/>
            <person name="Nusbaum C."/>
            <person name="Birren B."/>
        </authorList>
    </citation>
    <scope>NUCLEOTIDE SEQUENCE [LARGE SCALE GENOMIC DNA]</scope>
    <source>
        <strain evidence="3 4">CBS 83496</strain>
    </source>
</reference>
<dbReference type="EMBL" id="KN847041">
    <property type="protein sequence ID" value="KIW31064.1"/>
    <property type="molecule type" value="Genomic_DNA"/>
</dbReference>
<dbReference type="PRINTS" id="PR00081">
    <property type="entry name" value="GDHRDH"/>
</dbReference>
<evidence type="ECO:0000313" key="3">
    <source>
        <dbReference type="EMBL" id="KIW31064.1"/>
    </source>
</evidence>
<evidence type="ECO:0008006" key="5">
    <source>
        <dbReference type="Google" id="ProtNLM"/>
    </source>
</evidence>
<evidence type="ECO:0000256" key="2">
    <source>
        <dbReference type="ARBA" id="ARBA00023002"/>
    </source>
</evidence>
<dbReference type="SUPFAM" id="SSF51735">
    <property type="entry name" value="NAD(P)-binding Rossmann-fold domains"/>
    <property type="match status" value="1"/>
</dbReference>
<proteinExistence type="inferred from homology"/>
<dbReference type="InterPro" id="IPR036291">
    <property type="entry name" value="NAD(P)-bd_dom_sf"/>
</dbReference>
<dbReference type="RefSeq" id="XP_016251280.1">
    <property type="nucleotide sequence ID" value="XM_016389378.1"/>
</dbReference>
<sequence length="345" mass="37869">MRVSCRILLNTRLNILFLARKSQSRTMSSLLGTNKFNPDTDIPDLSGKNYIVTGGSAGIGFGIAAHLLQNHAGSVTILSNKEEHAHSALEELKEYGDASKAHWVKCDLEDLKFTEKVANELADSQEKLHGLILNAGLGVGVYNETKDHLDSHFQVNHLSQFLLLLKLLPRLQTTPGSRVVFESSELHRGAEANVQFENEAEINQDIGPTKLYNRTKLAQILTTRALQRRIDGGQLGFGPGQNVYVNAVHPGAVATDQPLQAEEAYGKLGVVGHKLVRPFMSDPVAQGCRSALYAATSQEIEEKGITGQYIVPDKKVTDPSGKATDEELGERLWRLSEQLLKERLG</sequence>
<organism evidence="3 4">
    <name type="scientific">Cladophialophora immunda</name>
    <dbReference type="NCBI Taxonomy" id="569365"/>
    <lineage>
        <taxon>Eukaryota</taxon>
        <taxon>Fungi</taxon>
        <taxon>Dikarya</taxon>
        <taxon>Ascomycota</taxon>
        <taxon>Pezizomycotina</taxon>
        <taxon>Eurotiomycetes</taxon>
        <taxon>Chaetothyriomycetidae</taxon>
        <taxon>Chaetothyriales</taxon>
        <taxon>Herpotrichiellaceae</taxon>
        <taxon>Cladophialophora</taxon>
    </lineage>
</organism>
<evidence type="ECO:0000313" key="4">
    <source>
        <dbReference type="Proteomes" id="UP000054466"/>
    </source>
</evidence>
<accession>A0A0D2D5W6</accession>
<dbReference type="GO" id="GO:0016491">
    <property type="term" value="F:oxidoreductase activity"/>
    <property type="evidence" value="ECO:0007669"/>
    <property type="project" value="UniProtKB-KW"/>
</dbReference>
<dbReference type="PANTHER" id="PTHR43157">
    <property type="entry name" value="PHOSPHATIDYLINOSITOL-GLYCAN BIOSYNTHESIS CLASS F PROTEIN-RELATED"/>
    <property type="match status" value="1"/>
</dbReference>
<dbReference type="AlphaFoldDB" id="A0A0D2D5W6"/>
<dbReference type="PANTHER" id="PTHR43157:SF31">
    <property type="entry name" value="PHOSPHATIDYLINOSITOL-GLYCAN BIOSYNTHESIS CLASS F PROTEIN"/>
    <property type="match status" value="1"/>
</dbReference>
<keyword evidence="4" id="KW-1185">Reference proteome</keyword>
<dbReference type="Pfam" id="PF00106">
    <property type="entry name" value="adh_short"/>
    <property type="match status" value="1"/>
</dbReference>
<dbReference type="HOGENOM" id="CLU_010194_44_6_1"/>
<dbReference type="OrthoDB" id="191139at2759"/>
<protein>
    <recommendedName>
        <fullName evidence="5">NAD(P)-binding protein</fullName>
    </recommendedName>
</protein>
<name>A0A0D2D5W6_9EURO</name>
<dbReference type="Gene3D" id="3.40.50.720">
    <property type="entry name" value="NAD(P)-binding Rossmann-like Domain"/>
    <property type="match status" value="1"/>
</dbReference>
<comment type="similarity">
    <text evidence="1">Belongs to the short-chain dehydrogenases/reductases (SDR) family.</text>
</comment>
<keyword evidence="2" id="KW-0560">Oxidoreductase</keyword>
<dbReference type="InterPro" id="IPR002347">
    <property type="entry name" value="SDR_fam"/>
</dbReference>
<dbReference type="GeneID" id="27341941"/>
<dbReference type="VEuPathDB" id="FungiDB:PV07_02747"/>
<dbReference type="Proteomes" id="UP000054466">
    <property type="component" value="Unassembled WGS sequence"/>
</dbReference>